<accession>A0ABT8D0D1</accession>
<name>A0ABT8D0D1_9FLAO</name>
<organism evidence="1 2">
    <name type="scientific">Paenimyroides ceti</name>
    <dbReference type="NCBI Taxonomy" id="395087"/>
    <lineage>
        <taxon>Bacteria</taxon>
        <taxon>Pseudomonadati</taxon>
        <taxon>Bacteroidota</taxon>
        <taxon>Flavobacteriia</taxon>
        <taxon>Flavobacteriales</taxon>
        <taxon>Flavobacteriaceae</taxon>
        <taxon>Paenimyroides</taxon>
    </lineage>
</organism>
<evidence type="ECO:0000313" key="2">
    <source>
        <dbReference type="Proteomes" id="UP001242368"/>
    </source>
</evidence>
<dbReference type="EMBL" id="JAUFQU010000055">
    <property type="protein sequence ID" value="MDN3709741.1"/>
    <property type="molecule type" value="Genomic_DNA"/>
</dbReference>
<dbReference type="RefSeq" id="WP_290365203.1">
    <property type="nucleotide sequence ID" value="NZ_JAUFQU010000055.1"/>
</dbReference>
<comment type="caution">
    <text evidence="1">The sequence shown here is derived from an EMBL/GenBank/DDBJ whole genome shotgun (WGS) entry which is preliminary data.</text>
</comment>
<proteinExistence type="predicted"/>
<dbReference type="Proteomes" id="UP001242368">
    <property type="component" value="Unassembled WGS sequence"/>
</dbReference>
<sequence>MQLSQTLGINIPTHLKIPTNPVQLTLKVAKTVAKTIEKGYGM</sequence>
<reference evidence="2" key="1">
    <citation type="journal article" date="2019" name="Int. J. Syst. Evol. Microbiol.">
        <title>The Global Catalogue of Microorganisms (GCM) 10K type strain sequencing project: providing services to taxonomists for standard genome sequencing and annotation.</title>
        <authorList>
            <consortium name="The Broad Institute Genomics Platform"/>
            <consortium name="The Broad Institute Genome Sequencing Center for Infectious Disease"/>
            <person name="Wu L."/>
            <person name="Ma J."/>
        </authorList>
    </citation>
    <scope>NUCLEOTIDE SEQUENCE [LARGE SCALE GENOMIC DNA]</scope>
    <source>
        <strain evidence="2">CECT 7184</strain>
    </source>
</reference>
<evidence type="ECO:0000313" key="1">
    <source>
        <dbReference type="EMBL" id="MDN3709741.1"/>
    </source>
</evidence>
<protein>
    <submittedName>
        <fullName evidence="1">Uncharacterized protein</fullName>
    </submittedName>
</protein>
<gene>
    <name evidence="1" type="ORF">QW060_22610</name>
</gene>
<keyword evidence="2" id="KW-1185">Reference proteome</keyword>